<accession>A0A0N5CTJ7</accession>
<gene>
    <name evidence="3" type="ORF">TCLT_LOCUS3548</name>
</gene>
<dbReference type="PANTHER" id="PTHR45908">
    <property type="entry name" value="PROTEIN CBG11750-RELATED"/>
    <property type="match status" value="1"/>
</dbReference>
<feature type="domain" description="Fungal lipase-type" evidence="2">
    <location>
        <begin position="91"/>
        <end position="159"/>
    </location>
</feature>
<dbReference type="STRING" id="103827.A0A0N5CTJ7"/>
<name>A0A0N5CTJ7_THECL</name>
<keyword evidence="4" id="KW-1185">Reference proteome</keyword>
<dbReference type="PANTHER" id="PTHR45908:SF5">
    <property type="entry name" value="FUNGAL LIPASE-LIKE DOMAIN-CONTAINING PROTEIN"/>
    <property type="match status" value="1"/>
</dbReference>
<dbReference type="Gene3D" id="3.40.50.1820">
    <property type="entry name" value="alpha/beta hydrolase"/>
    <property type="match status" value="1"/>
</dbReference>
<evidence type="ECO:0000313" key="4">
    <source>
        <dbReference type="Proteomes" id="UP000276776"/>
    </source>
</evidence>
<dbReference type="InterPro" id="IPR002921">
    <property type="entry name" value="Fungal_lipase-type"/>
</dbReference>
<sequence length="165" mass="18767">MLIFLVVLSLTLISICTTALRVTNYNETEAKILLNLAAGAYSLQPQDCVKNTLPSREEWIIYSSGSTTCDVIQSSCAFYTIRSDILKEIIIIFRGTKTRKQLFLEGWQSLNNGKNFLGVGMVNPYFSKAINKIWSNIEPLLRDPIFRSYRVTFTGHSLGKIKFHY</sequence>
<dbReference type="WBParaSite" id="TCLT_0000355701-mRNA-1">
    <property type="protein sequence ID" value="TCLT_0000355701-mRNA-1"/>
    <property type="gene ID" value="TCLT_0000355701"/>
</dbReference>
<reference evidence="3 4" key="2">
    <citation type="submission" date="2018-11" db="EMBL/GenBank/DDBJ databases">
        <authorList>
            <consortium name="Pathogen Informatics"/>
        </authorList>
    </citation>
    <scope>NUCLEOTIDE SEQUENCE [LARGE SCALE GENOMIC DNA]</scope>
</reference>
<dbReference type="Pfam" id="PF01764">
    <property type="entry name" value="Lipase_3"/>
    <property type="match status" value="1"/>
</dbReference>
<dbReference type="InterPro" id="IPR029058">
    <property type="entry name" value="AB_hydrolase_fold"/>
</dbReference>
<reference evidence="5" key="1">
    <citation type="submission" date="2017-02" db="UniProtKB">
        <authorList>
            <consortium name="WormBaseParasite"/>
        </authorList>
    </citation>
    <scope>IDENTIFICATION</scope>
</reference>
<dbReference type="EMBL" id="UYYF01001753">
    <property type="protein sequence ID" value="VDN00106.1"/>
    <property type="molecule type" value="Genomic_DNA"/>
</dbReference>
<evidence type="ECO:0000259" key="2">
    <source>
        <dbReference type="Pfam" id="PF01764"/>
    </source>
</evidence>
<dbReference type="Proteomes" id="UP000276776">
    <property type="component" value="Unassembled WGS sequence"/>
</dbReference>
<dbReference type="SUPFAM" id="SSF53474">
    <property type="entry name" value="alpha/beta-Hydrolases"/>
    <property type="match status" value="1"/>
</dbReference>
<evidence type="ECO:0000256" key="1">
    <source>
        <dbReference type="SAM" id="SignalP"/>
    </source>
</evidence>
<protein>
    <submittedName>
        <fullName evidence="5">Lipase_3 domain-containing protein</fullName>
    </submittedName>
</protein>
<feature type="chain" id="PRO_5043126360" evidence="1">
    <location>
        <begin position="20"/>
        <end position="165"/>
    </location>
</feature>
<keyword evidence="1" id="KW-0732">Signal</keyword>
<dbReference type="OrthoDB" id="438440at2759"/>
<organism evidence="5">
    <name type="scientific">Thelazia callipaeda</name>
    <name type="common">Oriental eyeworm</name>
    <name type="synonym">Parasitic nematode</name>
    <dbReference type="NCBI Taxonomy" id="103827"/>
    <lineage>
        <taxon>Eukaryota</taxon>
        <taxon>Metazoa</taxon>
        <taxon>Ecdysozoa</taxon>
        <taxon>Nematoda</taxon>
        <taxon>Chromadorea</taxon>
        <taxon>Rhabditida</taxon>
        <taxon>Spirurina</taxon>
        <taxon>Spiruromorpha</taxon>
        <taxon>Thelazioidea</taxon>
        <taxon>Thelaziidae</taxon>
        <taxon>Thelazia</taxon>
    </lineage>
</organism>
<dbReference type="AlphaFoldDB" id="A0A0N5CTJ7"/>
<evidence type="ECO:0000313" key="3">
    <source>
        <dbReference type="EMBL" id="VDN00106.1"/>
    </source>
</evidence>
<evidence type="ECO:0000313" key="5">
    <source>
        <dbReference type="WBParaSite" id="TCLT_0000355701-mRNA-1"/>
    </source>
</evidence>
<dbReference type="GO" id="GO:0006629">
    <property type="term" value="P:lipid metabolic process"/>
    <property type="evidence" value="ECO:0007669"/>
    <property type="project" value="InterPro"/>
</dbReference>
<feature type="signal peptide" evidence="1">
    <location>
        <begin position="1"/>
        <end position="19"/>
    </location>
</feature>
<proteinExistence type="predicted"/>